<dbReference type="GO" id="GO:0005524">
    <property type="term" value="F:ATP binding"/>
    <property type="evidence" value="ECO:0007669"/>
    <property type="project" value="UniProtKB-KW"/>
</dbReference>
<dbReference type="SMART" id="SM00382">
    <property type="entry name" value="AAA"/>
    <property type="match status" value="1"/>
</dbReference>
<protein>
    <submittedName>
        <fullName evidence="4">Nitrate ABC transporter ATP-binding protein</fullName>
    </submittedName>
</protein>
<dbReference type="InterPro" id="IPR027417">
    <property type="entry name" value="P-loop_NTPase"/>
</dbReference>
<organism evidence="4 5">
    <name type="scientific">Dactylosporangium siamense</name>
    <dbReference type="NCBI Taxonomy" id="685454"/>
    <lineage>
        <taxon>Bacteria</taxon>
        <taxon>Bacillati</taxon>
        <taxon>Actinomycetota</taxon>
        <taxon>Actinomycetes</taxon>
        <taxon>Micromonosporales</taxon>
        <taxon>Micromonosporaceae</taxon>
        <taxon>Dactylosporangium</taxon>
    </lineage>
</organism>
<dbReference type="GO" id="GO:0016887">
    <property type="term" value="F:ATP hydrolysis activity"/>
    <property type="evidence" value="ECO:0007669"/>
    <property type="project" value="InterPro"/>
</dbReference>
<dbReference type="SUPFAM" id="SSF52540">
    <property type="entry name" value="P-loop containing nucleoside triphosphate hydrolases"/>
    <property type="match status" value="1"/>
</dbReference>
<dbReference type="PROSITE" id="PS00211">
    <property type="entry name" value="ABC_TRANSPORTER_1"/>
    <property type="match status" value="1"/>
</dbReference>
<proteinExistence type="predicted"/>
<dbReference type="Pfam" id="PF00005">
    <property type="entry name" value="ABC_tran"/>
    <property type="match status" value="1"/>
</dbReference>
<dbReference type="GO" id="GO:0022857">
    <property type="term" value="F:transmembrane transporter activity"/>
    <property type="evidence" value="ECO:0007669"/>
    <property type="project" value="TreeGrafter"/>
</dbReference>
<evidence type="ECO:0000256" key="1">
    <source>
        <dbReference type="ARBA" id="ARBA00022741"/>
    </source>
</evidence>
<keyword evidence="1" id="KW-0547">Nucleotide-binding</keyword>
<dbReference type="GO" id="GO:0005886">
    <property type="term" value="C:plasma membrane"/>
    <property type="evidence" value="ECO:0007669"/>
    <property type="project" value="TreeGrafter"/>
</dbReference>
<dbReference type="PROSITE" id="PS50893">
    <property type="entry name" value="ABC_TRANSPORTER_2"/>
    <property type="match status" value="1"/>
</dbReference>
<gene>
    <name evidence="4" type="ORF">Dsi01nite_071760</name>
</gene>
<evidence type="ECO:0000256" key="2">
    <source>
        <dbReference type="ARBA" id="ARBA00022840"/>
    </source>
</evidence>
<dbReference type="Gene3D" id="3.40.50.300">
    <property type="entry name" value="P-loop containing nucleotide triphosphate hydrolases"/>
    <property type="match status" value="1"/>
</dbReference>
<dbReference type="Proteomes" id="UP000660611">
    <property type="component" value="Unassembled WGS sequence"/>
</dbReference>
<evidence type="ECO:0000313" key="5">
    <source>
        <dbReference type="Proteomes" id="UP000660611"/>
    </source>
</evidence>
<dbReference type="InterPro" id="IPR003593">
    <property type="entry name" value="AAA+_ATPase"/>
</dbReference>
<keyword evidence="5" id="KW-1185">Reference proteome</keyword>
<dbReference type="InterPro" id="IPR003439">
    <property type="entry name" value="ABC_transporter-like_ATP-bd"/>
</dbReference>
<dbReference type="InterPro" id="IPR015854">
    <property type="entry name" value="ABC_transpr_LolD-like"/>
</dbReference>
<evidence type="ECO:0000313" key="4">
    <source>
        <dbReference type="EMBL" id="GIG49135.1"/>
    </source>
</evidence>
<dbReference type="InterPro" id="IPR017871">
    <property type="entry name" value="ABC_transporter-like_CS"/>
</dbReference>
<comment type="caution">
    <text evidence="4">The sequence shown here is derived from an EMBL/GenBank/DDBJ whole genome shotgun (WGS) entry which is preliminary data.</text>
</comment>
<feature type="domain" description="ABC transporter" evidence="3">
    <location>
        <begin position="8"/>
        <end position="221"/>
    </location>
</feature>
<dbReference type="PANTHER" id="PTHR24220">
    <property type="entry name" value="IMPORT ATP-BINDING PROTEIN"/>
    <property type="match status" value="1"/>
</dbReference>
<evidence type="ECO:0000259" key="3">
    <source>
        <dbReference type="PROSITE" id="PS50893"/>
    </source>
</evidence>
<dbReference type="RefSeq" id="WP_203850826.1">
    <property type="nucleotide sequence ID" value="NZ_BAAAVW010000008.1"/>
</dbReference>
<dbReference type="EMBL" id="BONQ01000111">
    <property type="protein sequence ID" value="GIG49135.1"/>
    <property type="molecule type" value="Genomic_DNA"/>
</dbReference>
<keyword evidence="2 4" id="KW-0067">ATP-binding</keyword>
<accession>A0A919UEZ3</accession>
<dbReference type="AlphaFoldDB" id="A0A919UEZ3"/>
<dbReference type="PANTHER" id="PTHR24220:SF685">
    <property type="entry name" value="ABC TRANSPORTER RELATED"/>
    <property type="match status" value="1"/>
</dbReference>
<name>A0A919UEZ3_9ACTN</name>
<reference evidence="4" key="1">
    <citation type="submission" date="2021-01" db="EMBL/GenBank/DDBJ databases">
        <title>Whole genome shotgun sequence of Dactylosporangium siamense NBRC 106093.</title>
        <authorList>
            <person name="Komaki H."/>
            <person name="Tamura T."/>
        </authorList>
    </citation>
    <scope>NUCLEOTIDE SEQUENCE</scope>
    <source>
        <strain evidence="4">NBRC 106093</strain>
    </source>
</reference>
<sequence length="221" mass="22877">MERGATVFVGTHLSRTFGQVAAVRDVSCRITATDRIAVTGASGSGKSTLLQLIAGIDDPSGGRAAWPALDGHPRRRPGRIGIVFQSPALLPTLDVHENVALSVLLAGQSAGQARRAASEALRLLHLDDLADRLPHELSGGQAQRVAVARAVATNPDLVVADEPTAALDSATAAHLLDVLLSTVDRLGAALVLATHDSTVAGRMDIRWPMADGTIPTAKASS</sequence>